<keyword evidence="4 6" id="KW-1133">Transmembrane helix</keyword>
<evidence type="ECO:0000313" key="8">
    <source>
        <dbReference type="EMBL" id="MQA37879.1"/>
    </source>
</evidence>
<dbReference type="GO" id="GO:0009055">
    <property type="term" value="F:electron transfer activity"/>
    <property type="evidence" value="ECO:0007669"/>
    <property type="project" value="InterPro"/>
</dbReference>
<gene>
    <name evidence="8" type="ORF">GEV02_06935</name>
</gene>
<keyword evidence="5 6" id="KW-0472">Membrane</keyword>
<comment type="subcellular location">
    <subcellularLocation>
        <location evidence="1">Cell membrane</location>
        <topology evidence="1">Multi-pass membrane protein</topology>
    </subcellularLocation>
</comment>
<dbReference type="GO" id="GO:0022904">
    <property type="term" value="P:respiratory electron transport chain"/>
    <property type="evidence" value="ECO:0007669"/>
    <property type="project" value="InterPro"/>
</dbReference>
<sequence>MNQRATYEELQPAAAAVQTRRRILVWDLPTRVFHWSLVLAVTVAIVSGEIGGDWMEVHGKAGLVILGLVAFRLAWGFAGSTHARFLNFLPTAASLRAYLRGRWKGQGHNPLGALSVFALLGLLAVQATTGLFGNDEISFTGPLFALVEEGLANRLTGLHKQLAYVLLAVLALHIVAILVYLFLKKDNLVKPMVTGWKEVRAGTSAAKGSWTALLLSIAFAAVVVAFASGTVRW</sequence>
<comment type="caution">
    <text evidence="8">The sequence shown here is derived from an EMBL/GenBank/DDBJ whole genome shotgun (WGS) entry which is preliminary data.</text>
</comment>
<keyword evidence="9" id="KW-1185">Reference proteome</keyword>
<accession>A0A6A7MYQ0</accession>
<reference evidence="8 9" key="1">
    <citation type="submission" date="2019-10" db="EMBL/GenBank/DDBJ databases">
        <title>Two novel species isolated from a subtropical stream in China.</title>
        <authorList>
            <person name="Lu H."/>
        </authorList>
    </citation>
    <scope>NUCLEOTIDE SEQUENCE [LARGE SCALE GENOMIC DNA]</scope>
    <source>
        <strain evidence="8 9">FT29W</strain>
    </source>
</reference>
<dbReference type="RefSeq" id="WP_152837333.1">
    <property type="nucleotide sequence ID" value="NZ_WHUG01000002.1"/>
</dbReference>
<dbReference type="PANTHER" id="PTHR30485:SF2">
    <property type="entry name" value="BLL0597 PROTEIN"/>
    <property type="match status" value="1"/>
</dbReference>
<evidence type="ECO:0000256" key="4">
    <source>
        <dbReference type="ARBA" id="ARBA00022989"/>
    </source>
</evidence>
<organism evidence="8 9">
    <name type="scientific">Rugamonas aquatica</name>
    <dbReference type="NCBI Taxonomy" id="2743357"/>
    <lineage>
        <taxon>Bacteria</taxon>
        <taxon>Pseudomonadati</taxon>
        <taxon>Pseudomonadota</taxon>
        <taxon>Betaproteobacteria</taxon>
        <taxon>Burkholderiales</taxon>
        <taxon>Oxalobacteraceae</taxon>
        <taxon>Telluria group</taxon>
        <taxon>Rugamonas</taxon>
    </lineage>
</organism>
<dbReference type="PANTHER" id="PTHR30485">
    <property type="entry name" value="NI/FE-HYDROGENASE 1 B-TYPE CYTOCHROME SUBUNIT"/>
    <property type="match status" value="1"/>
</dbReference>
<evidence type="ECO:0000256" key="6">
    <source>
        <dbReference type="SAM" id="Phobius"/>
    </source>
</evidence>
<dbReference type="Proteomes" id="UP000440498">
    <property type="component" value="Unassembled WGS sequence"/>
</dbReference>
<evidence type="ECO:0000256" key="5">
    <source>
        <dbReference type="ARBA" id="ARBA00023136"/>
    </source>
</evidence>
<dbReference type="EMBL" id="WHUG01000002">
    <property type="protein sequence ID" value="MQA37879.1"/>
    <property type="molecule type" value="Genomic_DNA"/>
</dbReference>
<dbReference type="GO" id="GO:0020037">
    <property type="term" value="F:heme binding"/>
    <property type="evidence" value="ECO:0007669"/>
    <property type="project" value="TreeGrafter"/>
</dbReference>
<dbReference type="AlphaFoldDB" id="A0A6A7MYQ0"/>
<protein>
    <submittedName>
        <fullName evidence="8">Cytochrome B</fullName>
    </submittedName>
</protein>
<feature type="domain" description="Cytochrome b561 bacterial/Ni-hydrogenase" evidence="7">
    <location>
        <begin position="25"/>
        <end position="195"/>
    </location>
</feature>
<feature type="transmembrane region" description="Helical" evidence="6">
    <location>
        <begin position="210"/>
        <end position="231"/>
    </location>
</feature>
<keyword evidence="2" id="KW-1003">Cell membrane</keyword>
<keyword evidence="3 6" id="KW-0812">Transmembrane</keyword>
<feature type="transmembrane region" description="Helical" evidence="6">
    <location>
        <begin position="111"/>
        <end position="133"/>
    </location>
</feature>
<dbReference type="InterPro" id="IPR016174">
    <property type="entry name" value="Di-haem_cyt_TM"/>
</dbReference>
<dbReference type="Pfam" id="PF01292">
    <property type="entry name" value="Ni_hydr_CYTB"/>
    <property type="match status" value="1"/>
</dbReference>
<feature type="transmembrane region" description="Helical" evidence="6">
    <location>
        <begin position="32"/>
        <end position="50"/>
    </location>
</feature>
<dbReference type="InterPro" id="IPR011577">
    <property type="entry name" value="Cyt_b561_bac/Ni-Hgenase"/>
</dbReference>
<feature type="transmembrane region" description="Helical" evidence="6">
    <location>
        <begin position="57"/>
        <end position="75"/>
    </location>
</feature>
<name>A0A6A7MYQ0_9BURK</name>
<dbReference type="GO" id="GO:0005886">
    <property type="term" value="C:plasma membrane"/>
    <property type="evidence" value="ECO:0007669"/>
    <property type="project" value="UniProtKB-SubCell"/>
</dbReference>
<evidence type="ECO:0000256" key="2">
    <source>
        <dbReference type="ARBA" id="ARBA00022475"/>
    </source>
</evidence>
<evidence type="ECO:0000256" key="3">
    <source>
        <dbReference type="ARBA" id="ARBA00022692"/>
    </source>
</evidence>
<dbReference type="InterPro" id="IPR051542">
    <property type="entry name" value="Hydrogenase_cytochrome"/>
</dbReference>
<dbReference type="Gene3D" id="1.20.950.20">
    <property type="entry name" value="Transmembrane di-heme cytochromes, Chain C"/>
    <property type="match status" value="1"/>
</dbReference>
<evidence type="ECO:0000313" key="9">
    <source>
        <dbReference type="Proteomes" id="UP000440498"/>
    </source>
</evidence>
<proteinExistence type="predicted"/>
<evidence type="ECO:0000256" key="1">
    <source>
        <dbReference type="ARBA" id="ARBA00004651"/>
    </source>
</evidence>
<evidence type="ECO:0000259" key="7">
    <source>
        <dbReference type="Pfam" id="PF01292"/>
    </source>
</evidence>
<feature type="transmembrane region" description="Helical" evidence="6">
    <location>
        <begin position="162"/>
        <end position="183"/>
    </location>
</feature>
<dbReference type="SUPFAM" id="SSF81342">
    <property type="entry name" value="Transmembrane di-heme cytochromes"/>
    <property type="match status" value="1"/>
</dbReference>